<evidence type="ECO:0000313" key="2">
    <source>
        <dbReference type="Proteomes" id="UP000229263"/>
    </source>
</evidence>
<comment type="caution">
    <text evidence="1">The sequence shown here is derived from an EMBL/GenBank/DDBJ whole genome shotgun (WGS) entry which is preliminary data.</text>
</comment>
<evidence type="ECO:0000313" key="1">
    <source>
        <dbReference type="EMBL" id="PJJ43689.1"/>
    </source>
</evidence>
<gene>
    <name evidence="1" type="ORF">ATK23_0887</name>
</gene>
<organism evidence="1 2">
    <name type="scientific">Glutamicibacter mysorens</name>
    <dbReference type="NCBI Taxonomy" id="257984"/>
    <lineage>
        <taxon>Bacteria</taxon>
        <taxon>Bacillati</taxon>
        <taxon>Actinomycetota</taxon>
        <taxon>Actinomycetes</taxon>
        <taxon>Micrococcales</taxon>
        <taxon>Micrococcaceae</taxon>
        <taxon>Glutamicibacter</taxon>
    </lineage>
</organism>
<dbReference type="Gene3D" id="3.50.50.60">
    <property type="entry name" value="FAD/NAD(P)-binding domain"/>
    <property type="match status" value="1"/>
</dbReference>
<dbReference type="InterPro" id="IPR036188">
    <property type="entry name" value="FAD/NAD-bd_sf"/>
</dbReference>
<accession>A0ABX4MVZ0</accession>
<proteinExistence type="predicted"/>
<dbReference type="EMBL" id="PGEY01000001">
    <property type="protein sequence ID" value="PJJ43689.1"/>
    <property type="molecule type" value="Genomic_DNA"/>
</dbReference>
<dbReference type="Proteomes" id="UP000229263">
    <property type="component" value="Unassembled WGS sequence"/>
</dbReference>
<dbReference type="RefSeq" id="WP_083515416.1">
    <property type="nucleotide sequence ID" value="NZ_PGEY01000001.1"/>
</dbReference>
<reference evidence="1 2" key="1">
    <citation type="submission" date="2017-11" db="EMBL/GenBank/DDBJ databases">
        <title>Sequencing the genomes of 1000 actinobacteria strains.</title>
        <authorList>
            <person name="Klenk H.-P."/>
        </authorList>
    </citation>
    <scope>NUCLEOTIDE SEQUENCE [LARGE SCALE GENOMIC DNA]</scope>
    <source>
        <strain evidence="1 2">DSM 12798</strain>
    </source>
</reference>
<dbReference type="Pfam" id="PF13450">
    <property type="entry name" value="NAD_binding_8"/>
    <property type="match status" value="1"/>
</dbReference>
<dbReference type="SUPFAM" id="SSF51905">
    <property type="entry name" value="FAD/NAD(P)-binding domain"/>
    <property type="match status" value="1"/>
</dbReference>
<dbReference type="PRINTS" id="PR00419">
    <property type="entry name" value="ADXRDTASE"/>
</dbReference>
<keyword evidence="2" id="KW-1185">Reference proteome</keyword>
<sequence length="512" mass="54422">MSNGKANVVGAGPNGLVAAAVLAQNGFDVQVFERNAHPGGAAASGSTLGEGTIVDLGAAAHPFAYGSPAFAHFDLAGHGLQWDFHDYPLAHPLEGAESVFLHQSLDATSRQFPADRKIWRLLHGPLVRNPQEILENATSPLLGIPPHPVLMARLGLRSLPPAKLLAAAAFRTRQAAALFAGSSAHSMLPLAHPFTSGFGVLFGSLGQSWGWPVAHGGTGSIIDALLRVLDGLRVQIHTGHQITSLAQLPDAELTFLDATPRQVVQMAGGQLPPRLRRRFERWRYGTAAFKVDYLLDGPIPWQDARTARAGTVHVIGDAAELAAAEHQVASGKMPDRPFVMVVQPSSADASRAPAGRHVIWSYAHVPQGYAGDAGALIDAQIERFAPGFRDRIVQRVDTSPAQLQAWDPNLVGGDIGGGSLSGTQQFFRPSASLNPYSLGVPGLYLCSSSTPPGGGVHGMAGWHAAHRALRELGRTWADNQLPWLPAMDQRYATTWANRARAAQANSCNKAFD</sequence>
<dbReference type="PANTHER" id="PTHR10668">
    <property type="entry name" value="PHYTOENE DEHYDROGENASE"/>
    <property type="match status" value="1"/>
</dbReference>
<protein>
    <submittedName>
        <fullName evidence="1">Phytoene dehydrogenase-like protein</fullName>
    </submittedName>
</protein>
<name>A0ABX4MVZ0_9MICC</name>
<dbReference type="PANTHER" id="PTHR10668:SF105">
    <property type="entry name" value="DEHYDROGENASE-RELATED"/>
    <property type="match status" value="1"/>
</dbReference>